<feature type="compositionally biased region" description="Polar residues" evidence="6">
    <location>
        <begin position="292"/>
        <end position="313"/>
    </location>
</feature>
<comment type="subcellular location">
    <subcellularLocation>
        <location evidence="1">Nucleus</location>
    </subcellularLocation>
</comment>
<dbReference type="PANTHER" id="PTHR15741">
    <property type="entry name" value="BASIC HELIX-LOOP-HELIX ZIP TRANSCRIPTION FACTOR"/>
    <property type="match status" value="1"/>
</dbReference>
<reference evidence="7" key="1">
    <citation type="journal article" date="2020" name="bioRxiv">
        <title>Chromosome-level reference genome of the European wasp spider Argiope bruennichi: a resource for studies on range expansion and evolutionary adaptation.</title>
        <authorList>
            <person name="Sheffer M.M."/>
            <person name="Hoppe A."/>
            <person name="Krehenwinkel H."/>
            <person name="Uhl G."/>
            <person name="Kuss A.W."/>
            <person name="Jensen L."/>
            <person name="Jensen C."/>
            <person name="Gillespie R.G."/>
            <person name="Hoff K.J."/>
            <person name="Prost S."/>
        </authorList>
    </citation>
    <scope>NUCLEOTIDE SEQUENCE</scope>
</reference>
<feature type="compositionally biased region" description="Polar residues" evidence="6">
    <location>
        <begin position="344"/>
        <end position="355"/>
    </location>
</feature>
<proteinExistence type="predicted"/>
<dbReference type="AlphaFoldDB" id="A0A8T0E8H1"/>
<protein>
    <submittedName>
        <fullName evidence="7">MLX-interacting protein like</fullName>
    </submittedName>
</protein>
<reference evidence="7" key="2">
    <citation type="submission" date="2020-06" db="EMBL/GenBank/DDBJ databases">
        <authorList>
            <person name="Sheffer M."/>
        </authorList>
    </citation>
    <scope>NUCLEOTIDE SEQUENCE</scope>
</reference>
<evidence type="ECO:0000256" key="5">
    <source>
        <dbReference type="ARBA" id="ARBA00023242"/>
    </source>
</evidence>
<evidence type="ECO:0000256" key="1">
    <source>
        <dbReference type="ARBA" id="ARBA00004123"/>
    </source>
</evidence>
<feature type="region of interest" description="Disordered" evidence="6">
    <location>
        <begin position="434"/>
        <end position="460"/>
    </location>
</feature>
<comment type="caution">
    <text evidence="7">The sequence shown here is derived from an EMBL/GenBank/DDBJ whole genome shotgun (WGS) entry which is preliminary data.</text>
</comment>
<evidence type="ECO:0000256" key="6">
    <source>
        <dbReference type="SAM" id="MobiDB-lite"/>
    </source>
</evidence>
<accession>A0A8T0E8H1</accession>
<dbReference type="GO" id="GO:0005634">
    <property type="term" value="C:nucleus"/>
    <property type="evidence" value="ECO:0007669"/>
    <property type="project" value="UniProtKB-SubCell"/>
</dbReference>
<evidence type="ECO:0000256" key="4">
    <source>
        <dbReference type="ARBA" id="ARBA00023163"/>
    </source>
</evidence>
<keyword evidence="5" id="KW-0539">Nucleus</keyword>
<sequence>MPPDGRKRQKSDQKAMKEIIHSGHFMVSDIDDPEVQDGDDVPSLVVHESDCDQESLPLPEKGFDFESACKETSKTYTFGSRSTHSISIDASLTKLFECMTLAYRKKRFLKNMIWRAGPLQFVMKIKTDKLCHFATPLDGDTHMKPEAVVIEGTYWKRRMANITAEYKKWRLFYRDRFRLKPNQETEKMDMDWEARWPSWPKDAYTSLQSAMDEDFIMDFTDTLFTTFNPSQPFDFPNPKEIAAKAGIADFIQPGLVQLQPAVDDFMDTFEPLSDLFSDFLNSKLPPLPEEGTYNSNFQDLISPGAEQQDSSLPGSKMFGKKPKIISPFSAQASGSSSLKRSKKPVSSSHSKQIQQPSYMPSSPYSGKARCTQQDIGQTVIKVTSAATANVTSPVTIIRPLLSSTAHTFVFSPLSMGATSGDLQQSLFVSSANSSLAKQDSPPTCVLPTPDSPGSSTCSSPAISTISFESPSTSKSVRLKSDEEKVQYKEHRRVCHINAEQKRRCNIKNGFESFSHNLFPKLDGGGI</sequence>
<dbReference type="GO" id="GO:0000981">
    <property type="term" value="F:DNA-binding transcription factor activity, RNA polymerase II-specific"/>
    <property type="evidence" value="ECO:0007669"/>
    <property type="project" value="TreeGrafter"/>
</dbReference>
<keyword evidence="8" id="KW-1185">Reference proteome</keyword>
<dbReference type="CDD" id="cd21739">
    <property type="entry name" value="NES2-NLS_ChREBP-like"/>
    <property type="match status" value="1"/>
</dbReference>
<dbReference type="EMBL" id="JABXBU010002230">
    <property type="protein sequence ID" value="KAF8767708.1"/>
    <property type="molecule type" value="Genomic_DNA"/>
</dbReference>
<keyword evidence="3" id="KW-0238">DNA-binding</keyword>
<name>A0A8T0E8H1_ARGBR</name>
<organism evidence="7 8">
    <name type="scientific">Argiope bruennichi</name>
    <name type="common">Wasp spider</name>
    <name type="synonym">Aranea bruennichi</name>
    <dbReference type="NCBI Taxonomy" id="94029"/>
    <lineage>
        <taxon>Eukaryota</taxon>
        <taxon>Metazoa</taxon>
        <taxon>Ecdysozoa</taxon>
        <taxon>Arthropoda</taxon>
        <taxon>Chelicerata</taxon>
        <taxon>Arachnida</taxon>
        <taxon>Araneae</taxon>
        <taxon>Araneomorphae</taxon>
        <taxon>Entelegynae</taxon>
        <taxon>Araneoidea</taxon>
        <taxon>Araneidae</taxon>
        <taxon>Argiope</taxon>
    </lineage>
</organism>
<feature type="compositionally biased region" description="Polar residues" evidence="6">
    <location>
        <begin position="451"/>
        <end position="460"/>
    </location>
</feature>
<dbReference type="GO" id="GO:0000978">
    <property type="term" value="F:RNA polymerase II cis-regulatory region sequence-specific DNA binding"/>
    <property type="evidence" value="ECO:0007669"/>
    <property type="project" value="TreeGrafter"/>
</dbReference>
<gene>
    <name evidence="7" type="ORF">HNY73_020620</name>
</gene>
<keyword evidence="2" id="KW-0805">Transcription regulation</keyword>
<feature type="compositionally biased region" description="Low complexity" evidence="6">
    <location>
        <begin position="356"/>
        <end position="365"/>
    </location>
</feature>
<evidence type="ECO:0000313" key="8">
    <source>
        <dbReference type="Proteomes" id="UP000807504"/>
    </source>
</evidence>
<evidence type="ECO:0000256" key="3">
    <source>
        <dbReference type="ARBA" id="ARBA00023125"/>
    </source>
</evidence>
<dbReference type="InterPro" id="IPR052207">
    <property type="entry name" value="Max-like/E-box_TFs"/>
</dbReference>
<feature type="region of interest" description="Disordered" evidence="6">
    <location>
        <begin position="291"/>
        <end position="316"/>
    </location>
</feature>
<feature type="region of interest" description="Disordered" evidence="6">
    <location>
        <begin position="328"/>
        <end position="369"/>
    </location>
</feature>
<evidence type="ECO:0000313" key="7">
    <source>
        <dbReference type="EMBL" id="KAF8767708.1"/>
    </source>
</evidence>
<keyword evidence="4" id="KW-0804">Transcription</keyword>
<dbReference type="Proteomes" id="UP000807504">
    <property type="component" value="Unassembled WGS sequence"/>
</dbReference>
<feature type="compositionally biased region" description="Low complexity" evidence="6">
    <location>
        <begin position="328"/>
        <end position="338"/>
    </location>
</feature>
<evidence type="ECO:0000256" key="2">
    <source>
        <dbReference type="ARBA" id="ARBA00023015"/>
    </source>
</evidence>
<dbReference type="PANTHER" id="PTHR15741:SF37">
    <property type="entry name" value="LD38259P"/>
    <property type="match status" value="1"/>
</dbReference>